<evidence type="ECO:0000313" key="2">
    <source>
        <dbReference type="Proteomes" id="UP000500857"/>
    </source>
</evidence>
<reference evidence="1 2" key="1">
    <citation type="submission" date="2020-04" db="EMBL/GenBank/DDBJ databases">
        <authorList>
            <person name="Basu S."/>
            <person name="Maruthanayagam V."/>
            <person name="Chakraborty S."/>
            <person name="Pramanik A."/>
            <person name="Mukherjee J."/>
            <person name="Brink B."/>
        </authorList>
    </citation>
    <scope>NUCLEOTIDE SEQUENCE [LARGE SCALE GENOMIC DNA]</scope>
    <source>
        <strain evidence="1 2">AP17</strain>
    </source>
</reference>
<name>A0A6H1TUC0_9CYAN</name>
<protein>
    <submittedName>
        <fullName evidence="1">Uncharacterized protein</fullName>
    </submittedName>
</protein>
<keyword evidence="2" id="KW-1185">Reference proteome</keyword>
<dbReference type="RefSeq" id="WP_168568359.1">
    <property type="nucleotide sequence ID" value="NZ_CP051167.1"/>
</dbReference>
<proteinExistence type="predicted"/>
<gene>
    <name evidence="1" type="ORF">HCG48_06165</name>
</gene>
<accession>A0A6H1TUC0</accession>
<dbReference type="AlphaFoldDB" id="A0A6H1TUC0"/>
<dbReference type="EMBL" id="CP051167">
    <property type="protein sequence ID" value="QIZ70204.1"/>
    <property type="molecule type" value="Genomic_DNA"/>
</dbReference>
<dbReference type="KEGG" id="oxy:HCG48_06165"/>
<dbReference type="Proteomes" id="UP000500857">
    <property type="component" value="Chromosome"/>
</dbReference>
<sequence length="88" mass="10128">MRVEGYFETKNFFIHLCYDSNNDIWYYGIAKGSEAEAIGPLYTYTEEGTGYVVENGDYTYIVTGLSLSIYEGNKLLQEEPVINSHHRE</sequence>
<evidence type="ECO:0000313" key="1">
    <source>
        <dbReference type="EMBL" id="QIZ70204.1"/>
    </source>
</evidence>
<organism evidence="1 2">
    <name type="scientific">Oxynema aestuarii AP17</name>
    <dbReference type="NCBI Taxonomy" id="2064643"/>
    <lineage>
        <taxon>Bacteria</taxon>
        <taxon>Bacillati</taxon>
        <taxon>Cyanobacteriota</taxon>
        <taxon>Cyanophyceae</taxon>
        <taxon>Oscillatoriophycideae</taxon>
        <taxon>Oscillatoriales</taxon>
        <taxon>Oscillatoriaceae</taxon>
        <taxon>Oxynema</taxon>
        <taxon>Oxynema aestuarii</taxon>
    </lineage>
</organism>